<keyword evidence="9" id="KW-1185">Reference proteome</keyword>
<dbReference type="InterPro" id="IPR058627">
    <property type="entry name" value="MdtA-like_C"/>
</dbReference>
<gene>
    <name evidence="8" type="ORF">G3O08_01955</name>
</gene>
<sequence>MNWKKIIGIIIAVALVAFMIFKLKGNKTITEDKVYHYSSEEVVHVTTQKVATQNIGDSQSFTGNFAPNRESKLSAETQGKVKAVLVDAGDMVKKGQPLVELDKTILQLQLQSAEVTIEGLEADVNRYTILAEADAIQGIKREKAELGLRAAKIQRSTLIEQIQKSTVKAPFDGIITAKMTEEGGFAPPGVPLLQLTDIATLKFTANVSENDLSTFKINQKQKIIADAYPNISMEGITTLIGSKANMGNTFPVQFTVRNTPDLSIKAGMFGRLNYQSSQSEKAIIIPSSAIQENDGKTQVYVSDKGKAALRNVEMGQRIGDKVIITKGLNIGDILITRGFVNLFDGANTASAD</sequence>
<dbReference type="RefSeq" id="WP_163282984.1">
    <property type="nucleotide sequence ID" value="NZ_JAAGVY010000002.1"/>
</dbReference>
<keyword evidence="5" id="KW-0472">Membrane</keyword>
<feature type="coiled-coil region" evidence="4">
    <location>
        <begin position="103"/>
        <end position="130"/>
    </location>
</feature>
<comment type="similarity">
    <text evidence="2">Belongs to the membrane fusion protein (MFP) (TC 8.A.1) family.</text>
</comment>
<dbReference type="EMBL" id="JAAGVY010000002">
    <property type="protein sequence ID" value="NEN22267.1"/>
    <property type="molecule type" value="Genomic_DNA"/>
</dbReference>
<dbReference type="PANTHER" id="PTHR30469">
    <property type="entry name" value="MULTIDRUG RESISTANCE PROTEIN MDTA"/>
    <property type="match status" value="1"/>
</dbReference>
<dbReference type="Gene3D" id="2.40.420.20">
    <property type="match status" value="1"/>
</dbReference>
<protein>
    <submittedName>
        <fullName evidence="8">Efflux RND transporter periplasmic adaptor subunit</fullName>
    </submittedName>
</protein>
<dbReference type="InterPro" id="IPR006143">
    <property type="entry name" value="RND_pump_MFP"/>
</dbReference>
<comment type="caution">
    <text evidence="8">The sequence shown here is derived from an EMBL/GenBank/DDBJ whole genome shotgun (WGS) entry which is preliminary data.</text>
</comment>
<evidence type="ECO:0000256" key="2">
    <source>
        <dbReference type="ARBA" id="ARBA00009477"/>
    </source>
</evidence>
<evidence type="ECO:0000256" key="5">
    <source>
        <dbReference type="SAM" id="Phobius"/>
    </source>
</evidence>
<evidence type="ECO:0000256" key="3">
    <source>
        <dbReference type="ARBA" id="ARBA00022448"/>
    </source>
</evidence>
<name>A0A7K3WKU1_9FLAO</name>
<dbReference type="Gene3D" id="2.40.50.100">
    <property type="match status" value="1"/>
</dbReference>
<accession>A0A7K3WKU1</accession>
<feature type="domain" description="Multidrug resistance protein MdtA-like C-terminal permuted SH3" evidence="7">
    <location>
        <begin position="282"/>
        <end position="338"/>
    </location>
</feature>
<evidence type="ECO:0000313" key="8">
    <source>
        <dbReference type="EMBL" id="NEN22267.1"/>
    </source>
</evidence>
<dbReference type="PANTHER" id="PTHR30469:SF38">
    <property type="entry name" value="HLYD FAMILY SECRETION PROTEIN"/>
    <property type="match status" value="1"/>
</dbReference>
<dbReference type="SUPFAM" id="SSF111369">
    <property type="entry name" value="HlyD-like secretion proteins"/>
    <property type="match status" value="1"/>
</dbReference>
<keyword evidence="5" id="KW-1133">Transmembrane helix</keyword>
<evidence type="ECO:0000259" key="6">
    <source>
        <dbReference type="Pfam" id="PF25917"/>
    </source>
</evidence>
<evidence type="ECO:0000256" key="1">
    <source>
        <dbReference type="ARBA" id="ARBA00004196"/>
    </source>
</evidence>
<feature type="transmembrane region" description="Helical" evidence="5">
    <location>
        <begin position="6"/>
        <end position="23"/>
    </location>
</feature>
<dbReference type="GO" id="GO:1990281">
    <property type="term" value="C:efflux pump complex"/>
    <property type="evidence" value="ECO:0007669"/>
    <property type="project" value="TreeGrafter"/>
</dbReference>
<comment type="subcellular location">
    <subcellularLocation>
        <location evidence="1">Cell envelope</location>
    </subcellularLocation>
</comment>
<feature type="domain" description="Multidrug resistance protein MdtA-like barrel-sandwich hybrid" evidence="6">
    <location>
        <begin position="73"/>
        <end position="186"/>
    </location>
</feature>
<reference evidence="8 9" key="1">
    <citation type="submission" date="2020-02" db="EMBL/GenBank/DDBJ databases">
        <title>Out from the shadows clarifying the taxonomy of the family Cryomorphaceae and related taxa by utilizing the GTDB taxonomic framework.</title>
        <authorList>
            <person name="Bowman J.P."/>
        </authorList>
    </citation>
    <scope>NUCLEOTIDE SEQUENCE [LARGE SCALE GENOMIC DNA]</scope>
    <source>
        <strain evidence="8 9">QSSC 1-22</strain>
    </source>
</reference>
<proteinExistence type="inferred from homology"/>
<dbReference type="Pfam" id="PF25967">
    <property type="entry name" value="RND-MFP_C"/>
    <property type="match status" value="1"/>
</dbReference>
<evidence type="ECO:0000259" key="7">
    <source>
        <dbReference type="Pfam" id="PF25967"/>
    </source>
</evidence>
<dbReference type="Gene3D" id="2.40.30.170">
    <property type="match status" value="1"/>
</dbReference>
<dbReference type="Proteomes" id="UP000486602">
    <property type="component" value="Unassembled WGS sequence"/>
</dbReference>
<evidence type="ECO:0000256" key="4">
    <source>
        <dbReference type="SAM" id="Coils"/>
    </source>
</evidence>
<keyword evidence="3" id="KW-0813">Transport</keyword>
<evidence type="ECO:0000313" key="9">
    <source>
        <dbReference type="Proteomes" id="UP000486602"/>
    </source>
</evidence>
<keyword evidence="5" id="KW-0812">Transmembrane</keyword>
<dbReference type="AlphaFoldDB" id="A0A7K3WKU1"/>
<keyword evidence="4" id="KW-0175">Coiled coil</keyword>
<dbReference type="InterPro" id="IPR058625">
    <property type="entry name" value="MdtA-like_BSH"/>
</dbReference>
<dbReference type="GO" id="GO:0015562">
    <property type="term" value="F:efflux transmembrane transporter activity"/>
    <property type="evidence" value="ECO:0007669"/>
    <property type="project" value="TreeGrafter"/>
</dbReference>
<dbReference type="Pfam" id="PF25917">
    <property type="entry name" value="BSH_RND"/>
    <property type="match status" value="1"/>
</dbReference>
<organism evidence="8 9">
    <name type="scientific">Cryomorpha ignava</name>
    <dbReference type="NCBI Taxonomy" id="101383"/>
    <lineage>
        <taxon>Bacteria</taxon>
        <taxon>Pseudomonadati</taxon>
        <taxon>Bacteroidota</taxon>
        <taxon>Flavobacteriia</taxon>
        <taxon>Flavobacteriales</taxon>
        <taxon>Cryomorphaceae</taxon>
        <taxon>Cryomorpha</taxon>
    </lineage>
</organism>
<dbReference type="NCBIfam" id="TIGR01730">
    <property type="entry name" value="RND_mfp"/>
    <property type="match status" value="1"/>
</dbReference>